<proteinExistence type="predicted"/>
<evidence type="ECO:0000313" key="3">
    <source>
        <dbReference type="Proteomes" id="UP000010482"/>
    </source>
</evidence>
<evidence type="ECO:0000259" key="1">
    <source>
        <dbReference type="Pfam" id="PF02698"/>
    </source>
</evidence>
<evidence type="ECO:0000313" key="2">
    <source>
        <dbReference type="EMBL" id="AFZ49089.1"/>
    </source>
</evidence>
<dbReference type="Gene3D" id="3.40.50.620">
    <property type="entry name" value="HUPs"/>
    <property type="match status" value="1"/>
</dbReference>
<protein>
    <recommendedName>
        <fullName evidence="1">DUF218 domain-containing protein</fullName>
    </recommendedName>
</protein>
<reference evidence="2" key="1">
    <citation type="submission" date="2012-04" db="EMBL/GenBank/DDBJ databases">
        <title>Finished genome of Dactylococcopsis salina PCC 8305.</title>
        <authorList>
            <consortium name="US DOE Joint Genome Institute"/>
            <person name="Gugger M."/>
            <person name="Coursin T."/>
            <person name="Rippka R."/>
            <person name="Tandeau De Marsac N."/>
            <person name="Huntemann M."/>
            <person name="Wei C.-L."/>
            <person name="Han J."/>
            <person name="Detter J.C."/>
            <person name="Han C."/>
            <person name="Tapia R."/>
            <person name="Daligault H."/>
            <person name="Chen A."/>
            <person name="Krypides N."/>
            <person name="Mavromatis K."/>
            <person name="Markowitz V."/>
            <person name="Szeto E."/>
            <person name="Ivanova N."/>
            <person name="Ovchinnikova G."/>
            <person name="Pagani I."/>
            <person name="Pati A."/>
            <person name="Goodwin L."/>
            <person name="Peters L."/>
            <person name="Pitluck S."/>
            <person name="Woyke T."/>
            <person name="Kerfeld C."/>
        </authorList>
    </citation>
    <scope>NUCLEOTIDE SEQUENCE [LARGE SCALE GENOMIC DNA]</scope>
    <source>
        <strain evidence="2">PCC 8305</strain>
    </source>
</reference>
<dbReference type="Proteomes" id="UP000010482">
    <property type="component" value="Chromosome"/>
</dbReference>
<organism evidence="2 3">
    <name type="scientific">Dactylococcopsis salina (strain PCC 8305)</name>
    <name type="common">Myxobactron salinum</name>
    <dbReference type="NCBI Taxonomy" id="13035"/>
    <lineage>
        <taxon>Bacteria</taxon>
        <taxon>Bacillati</taxon>
        <taxon>Cyanobacteriota</taxon>
        <taxon>Cyanophyceae</taxon>
        <taxon>Nodosilineales</taxon>
        <taxon>Cymatolegaceae</taxon>
        <taxon>Dactylococcopsis</taxon>
    </lineage>
</organism>
<sequence>MLGGGRDRERFTAEFAQKHPSLPIWISVGSRKAPEIFANAAINPTRIHYDDRATDTVTNFTTIIEPFQDNNLDHVYLITSDFHMRRSRAIATVVFGSRGIIVTPVAVPSKREAEKNTRIARDVVRSLLWVFTKRTGASLNPSLSWLPNKRLDRAIEGLSQD</sequence>
<feature type="domain" description="DUF218" evidence="1">
    <location>
        <begin position="8"/>
        <end position="122"/>
    </location>
</feature>
<gene>
    <name evidence="2" type="ORF">Dacsa_0285</name>
</gene>
<dbReference type="InterPro" id="IPR003848">
    <property type="entry name" value="DUF218"/>
</dbReference>
<dbReference type="PATRIC" id="fig|13035.3.peg.327"/>
<dbReference type="AlphaFoldDB" id="K9YQC2"/>
<name>K9YQC2_DACS8</name>
<accession>K9YQC2</accession>
<dbReference type="HOGENOM" id="CLU_103370_0_0_3"/>
<dbReference type="Pfam" id="PF02698">
    <property type="entry name" value="DUF218"/>
    <property type="match status" value="1"/>
</dbReference>
<keyword evidence="3" id="KW-1185">Reference proteome</keyword>
<dbReference type="EMBL" id="CP003944">
    <property type="protein sequence ID" value="AFZ49089.1"/>
    <property type="molecule type" value="Genomic_DNA"/>
</dbReference>
<dbReference type="CDD" id="cd06259">
    <property type="entry name" value="YdcF-like"/>
    <property type="match status" value="1"/>
</dbReference>
<dbReference type="KEGG" id="dsl:Dacsa_0285"/>
<dbReference type="STRING" id="13035.Dacsa_0285"/>
<dbReference type="InterPro" id="IPR014729">
    <property type="entry name" value="Rossmann-like_a/b/a_fold"/>
</dbReference>
<dbReference type="eggNOG" id="COG1434">
    <property type="taxonomic scope" value="Bacteria"/>
</dbReference>
<dbReference type="RefSeq" id="WP_015228102.1">
    <property type="nucleotide sequence ID" value="NC_019780.1"/>
</dbReference>